<keyword evidence="5" id="KW-0547">Nucleotide-binding</keyword>
<dbReference type="InterPro" id="IPR011104">
    <property type="entry name" value="Hpr_kin/Pase_C"/>
</dbReference>
<dbReference type="Gene3D" id="3.40.1390.20">
    <property type="entry name" value="HprK N-terminal domain-like"/>
    <property type="match status" value="1"/>
</dbReference>
<evidence type="ECO:0000256" key="2">
    <source>
        <dbReference type="ARBA" id="ARBA00006883"/>
    </source>
</evidence>
<dbReference type="InterPro" id="IPR028979">
    <property type="entry name" value="Ser_kin/Pase_Hpr-like_N_sf"/>
</dbReference>
<reference evidence="12 13" key="1">
    <citation type="journal article" date="2016" name="Gut Pathog.">
        <title>Whole genome sequencing of "Faecalibaculum rodentium" ALO17, isolated from C57BL/6J laboratory mouse feces.</title>
        <authorList>
            <person name="Lim S."/>
            <person name="Chang D.H."/>
            <person name="Ahn S."/>
            <person name="Kim B.C."/>
        </authorList>
    </citation>
    <scope>NUCLEOTIDE SEQUENCE [LARGE SCALE GENOMIC DNA]</scope>
    <source>
        <strain evidence="12 13">Alo17</strain>
    </source>
</reference>
<dbReference type="EMBL" id="CP011391">
    <property type="protein sequence ID" value="AMK53194.1"/>
    <property type="molecule type" value="Genomic_DNA"/>
</dbReference>
<dbReference type="Proteomes" id="UP000069771">
    <property type="component" value="Chromosome"/>
</dbReference>
<dbReference type="STRING" id="1702221.AALO17_00600"/>
<comment type="catalytic activity">
    <reaction evidence="9">
        <text>[HPr protein]-O-phospho-L-serine + phosphate + H(+) = [HPr protein]-L-serine + diphosphate</text>
        <dbReference type="Rhea" id="RHEA:46604"/>
        <dbReference type="Rhea" id="RHEA-COMP:11602"/>
        <dbReference type="Rhea" id="RHEA-COMP:11603"/>
        <dbReference type="ChEBI" id="CHEBI:15378"/>
        <dbReference type="ChEBI" id="CHEBI:29999"/>
        <dbReference type="ChEBI" id="CHEBI:33019"/>
        <dbReference type="ChEBI" id="CHEBI:43474"/>
        <dbReference type="ChEBI" id="CHEBI:83421"/>
    </reaction>
</comment>
<evidence type="ECO:0000256" key="5">
    <source>
        <dbReference type="ARBA" id="ARBA00022741"/>
    </source>
</evidence>
<evidence type="ECO:0000259" key="11">
    <source>
        <dbReference type="Pfam" id="PF07475"/>
    </source>
</evidence>
<dbReference type="PANTHER" id="PTHR30305:SF1">
    <property type="entry name" value="HPR KINASE_PHOSPHORYLASE"/>
    <property type="match status" value="1"/>
</dbReference>
<evidence type="ECO:0000259" key="10">
    <source>
        <dbReference type="Pfam" id="PF02603"/>
    </source>
</evidence>
<keyword evidence="4" id="KW-0808">Transferase</keyword>
<evidence type="ECO:0000256" key="3">
    <source>
        <dbReference type="ARBA" id="ARBA00022527"/>
    </source>
</evidence>
<dbReference type="GO" id="GO:0004674">
    <property type="term" value="F:protein serine/threonine kinase activity"/>
    <property type="evidence" value="ECO:0007669"/>
    <property type="project" value="UniProtKB-KW"/>
</dbReference>
<dbReference type="NCBIfam" id="TIGR00679">
    <property type="entry name" value="hpr-ser"/>
    <property type="match status" value="1"/>
</dbReference>
<comment type="similarity">
    <text evidence="2">Belongs to the HPrK/P family.</text>
</comment>
<proteinExistence type="inferred from homology"/>
<evidence type="ECO:0000256" key="8">
    <source>
        <dbReference type="ARBA" id="ARBA00023268"/>
    </source>
</evidence>
<evidence type="ECO:0000256" key="9">
    <source>
        <dbReference type="ARBA" id="ARBA00047657"/>
    </source>
</evidence>
<comment type="catalytic activity">
    <reaction evidence="1">
        <text>[HPr protein]-L-serine + ATP = [HPr protein]-O-phospho-L-serine + ADP + H(+)</text>
        <dbReference type="Rhea" id="RHEA:46600"/>
        <dbReference type="Rhea" id="RHEA-COMP:11602"/>
        <dbReference type="Rhea" id="RHEA-COMP:11603"/>
        <dbReference type="ChEBI" id="CHEBI:15378"/>
        <dbReference type="ChEBI" id="CHEBI:29999"/>
        <dbReference type="ChEBI" id="CHEBI:30616"/>
        <dbReference type="ChEBI" id="CHEBI:83421"/>
        <dbReference type="ChEBI" id="CHEBI:456216"/>
    </reaction>
</comment>
<dbReference type="InterPro" id="IPR011126">
    <property type="entry name" value="Hpr_kin/Pase_Hpr_N"/>
</dbReference>
<keyword evidence="13" id="KW-1185">Reference proteome</keyword>
<dbReference type="GO" id="GO:0005524">
    <property type="term" value="F:ATP binding"/>
    <property type="evidence" value="ECO:0007669"/>
    <property type="project" value="UniProtKB-KW"/>
</dbReference>
<sequence>MPRATIRDLLDKFGWDLVTGSPRALERPVTLPDTNRPGLELAGYFPDTARRRLVILGAKEMGYIHEEMDEVAQRRAFEFLTGPMTPGIVITNGSRCPEILEEIARRKDFPVARTLEKTTYVVNNVTNFLDEKLAPSHIIHGELVQIFGVGVLICGKSGMGKSEIVLELIKRGHQLVADDRVDCYRIHNTLIGRSTPMIEGFMELRGVGIIDIQKMYGVTSIARQTEIQFQITLGRFDGHNNYDRVGIEEKKYTEILGIQLMDVEIPVSEGRPMATIIETTVTNFLLLREGINSAKEFEERVLREIAKNRYDTEGDD</sequence>
<dbReference type="InterPro" id="IPR027417">
    <property type="entry name" value="P-loop_NTPase"/>
</dbReference>
<evidence type="ECO:0000313" key="12">
    <source>
        <dbReference type="EMBL" id="AMK53194.1"/>
    </source>
</evidence>
<dbReference type="CDD" id="cd01918">
    <property type="entry name" value="HprK_C"/>
    <property type="match status" value="1"/>
</dbReference>
<dbReference type="PANTHER" id="PTHR30305">
    <property type="entry name" value="PROTEIN YJDM-RELATED"/>
    <property type="match status" value="1"/>
</dbReference>
<dbReference type="InterPro" id="IPR003755">
    <property type="entry name" value="HPr(Ser)_kin/Pase"/>
</dbReference>
<feature type="domain" description="HPr(Ser) kinase/phosphorylase N-terminal" evidence="10">
    <location>
        <begin position="5"/>
        <end position="129"/>
    </location>
</feature>
<dbReference type="RefSeq" id="WP_067554023.1">
    <property type="nucleotide sequence ID" value="NZ_CAKOCV010000046.1"/>
</dbReference>
<dbReference type="SUPFAM" id="SSF53795">
    <property type="entry name" value="PEP carboxykinase-like"/>
    <property type="match status" value="1"/>
</dbReference>
<dbReference type="GO" id="GO:0006109">
    <property type="term" value="P:regulation of carbohydrate metabolic process"/>
    <property type="evidence" value="ECO:0007669"/>
    <property type="project" value="InterPro"/>
</dbReference>
<dbReference type="PATRIC" id="fig|1702221.3.peg.59"/>
<keyword evidence="7" id="KW-0067">ATP-binding</keyword>
<evidence type="ECO:0000256" key="7">
    <source>
        <dbReference type="ARBA" id="ARBA00022840"/>
    </source>
</evidence>
<dbReference type="GO" id="GO:0000155">
    <property type="term" value="F:phosphorelay sensor kinase activity"/>
    <property type="evidence" value="ECO:0007669"/>
    <property type="project" value="InterPro"/>
</dbReference>
<keyword evidence="8" id="KW-0511">Multifunctional enzyme</keyword>
<feature type="domain" description="HPr kinase/phosphorylase C-terminal" evidence="11">
    <location>
        <begin position="131"/>
        <end position="300"/>
    </location>
</feature>
<keyword evidence="3" id="KW-0723">Serine/threonine-protein kinase</keyword>
<protein>
    <submittedName>
        <fullName evidence="12">HPr(Ser) kinase/phosphatase</fullName>
    </submittedName>
</protein>
<evidence type="ECO:0000256" key="4">
    <source>
        <dbReference type="ARBA" id="ARBA00022679"/>
    </source>
</evidence>
<dbReference type="SUPFAM" id="SSF75138">
    <property type="entry name" value="HprK N-terminal domain-like"/>
    <property type="match status" value="1"/>
</dbReference>
<dbReference type="OrthoDB" id="9778803at2"/>
<organism evidence="12 13">
    <name type="scientific">Faecalibaculum rodentium</name>
    <dbReference type="NCBI Taxonomy" id="1702221"/>
    <lineage>
        <taxon>Bacteria</taxon>
        <taxon>Bacillati</taxon>
        <taxon>Bacillota</taxon>
        <taxon>Erysipelotrichia</taxon>
        <taxon>Erysipelotrichales</taxon>
        <taxon>Erysipelotrichaceae</taxon>
        <taxon>Faecalibaculum</taxon>
    </lineage>
</organism>
<name>A0A140DRB7_9FIRM</name>
<dbReference type="Pfam" id="PF02603">
    <property type="entry name" value="Hpr_kinase_N"/>
    <property type="match status" value="1"/>
</dbReference>
<dbReference type="Pfam" id="PF07475">
    <property type="entry name" value="Hpr_kinase_C"/>
    <property type="match status" value="1"/>
</dbReference>
<accession>A0A140DRB7</accession>
<dbReference type="GeneID" id="78476985"/>
<evidence type="ECO:0000256" key="6">
    <source>
        <dbReference type="ARBA" id="ARBA00022777"/>
    </source>
</evidence>
<gene>
    <name evidence="12" type="ORF">AALO17_00600</name>
</gene>
<evidence type="ECO:0000313" key="13">
    <source>
        <dbReference type="Proteomes" id="UP000069771"/>
    </source>
</evidence>
<dbReference type="Gene3D" id="3.40.50.300">
    <property type="entry name" value="P-loop containing nucleotide triphosphate hydrolases"/>
    <property type="match status" value="1"/>
</dbReference>
<evidence type="ECO:0000256" key="1">
    <source>
        <dbReference type="ARBA" id="ARBA00001120"/>
    </source>
</evidence>
<dbReference type="AlphaFoldDB" id="A0A140DRB7"/>
<keyword evidence="6 12" id="KW-0418">Kinase</keyword>
<dbReference type="KEGG" id="fro:AALO17_00600"/>